<evidence type="ECO:0000256" key="13">
    <source>
        <dbReference type="SAM" id="SignalP"/>
    </source>
</evidence>
<keyword evidence="7" id="KW-0406">Ion transport</keyword>
<name>A0A1L5BQ84_SPHIB</name>
<comment type="similarity">
    <text evidence="11 12">Belongs to the TonB-dependent receptor family.</text>
</comment>
<dbReference type="GO" id="GO:0009279">
    <property type="term" value="C:cell outer membrane"/>
    <property type="evidence" value="ECO:0007669"/>
    <property type="project" value="UniProtKB-SubCell"/>
</dbReference>
<dbReference type="InterPro" id="IPR000531">
    <property type="entry name" value="Beta-barrel_TonB"/>
</dbReference>
<keyword evidence="3 11" id="KW-1134">Transmembrane beta strand</keyword>
<dbReference type="InterPro" id="IPR012910">
    <property type="entry name" value="Plug_dom"/>
</dbReference>
<evidence type="ECO:0000256" key="6">
    <source>
        <dbReference type="ARBA" id="ARBA00023004"/>
    </source>
</evidence>
<dbReference type="PANTHER" id="PTHR32552">
    <property type="entry name" value="FERRICHROME IRON RECEPTOR-RELATED"/>
    <property type="match status" value="1"/>
</dbReference>
<keyword evidence="2 11" id="KW-0813">Transport</keyword>
<keyword evidence="8 12" id="KW-0798">TonB box</keyword>
<evidence type="ECO:0000313" key="16">
    <source>
        <dbReference type="EMBL" id="APL95064.1"/>
    </source>
</evidence>
<evidence type="ECO:0000256" key="11">
    <source>
        <dbReference type="PROSITE-ProRule" id="PRU01360"/>
    </source>
</evidence>
<evidence type="ECO:0000259" key="14">
    <source>
        <dbReference type="Pfam" id="PF00593"/>
    </source>
</evidence>
<evidence type="ECO:0000256" key="7">
    <source>
        <dbReference type="ARBA" id="ARBA00023065"/>
    </source>
</evidence>
<evidence type="ECO:0000256" key="10">
    <source>
        <dbReference type="ARBA" id="ARBA00023237"/>
    </source>
</evidence>
<comment type="subcellular location">
    <subcellularLocation>
        <location evidence="1 11">Cell outer membrane</location>
        <topology evidence="1 11">Multi-pass membrane protein</topology>
    </subcellularLocation>
</comment>
<dbReference type="Pfam" id="PF00593">
    <property type="entry name" value="TonB_dep_Rec_b-barrel"/>
    <property type="match status" value="1"/>
</dbReference>
<dbReference type="Proteomes" id="UP000004550">
    <property type="component" value="Chromosome"/>
</dbReference>
<dbReference type="EMBL" id="CP013070">
    <property type="protein sequence ID" value="APL95064.1"/>
    <property type="molecule type" value="Genomic_DNA"/>
</dbReference>
<reference evidence="16 17" key="1">
    <citation type="journal article" date="2012" name="J. Bacteriol.">
        <title>Genome sequence of Sphingobium indicum B90A, a hexachlorocyclohexane-degrading bacterium.</title>
        <authorList>
            <person name="Anand S."/>
            <person name="Sangwan N."/>
            <person name="Lata P."/>
            <person name="Kaur J."/>
            <person name="Dua A."/>
            <person name="Singh A.K."/>
            <person name="Verma M."/>
            <person name="Kaur J."/>
            <person name="Khurana J.P."/>
            <person name="Khurana P."/>
            <person name="Mathur S."/>
            <person name="Lal R."/>
        </authorList>
    </citation>
    <scope>NUCLEOTIDE SEQUENCE [LARGE SCALE GENOMIC DNA]</scope>
    <source>
        <strain evidence="17">DSM 16412 / CCM 7286 / MTCC 6364 / B90A</strain>
    </source>
</reference>
<keyword evidence="13" id="KW-0732">Signal</keyword>
<evidence type="ECO:0000256" key="4">
    <source>
        <dbReference type="ARBA" id="ARBA00022496"/>
    </source>
</evidence>
<evidence type="ECO:0000256" key="1">
    <source>
        <dbReference type="ARBA" id="ARBA00004571"/>
    </source>
</evidence>
<dbReference type="InterPro" id="IPR036942">
    <property type="entry name" value="Beta-barrel_TonB_sf"/>
</dbReference>
<protein>
    <submittedName>
        <fullName evidence="16">TonB-dependent receptor</fullName>
    </submittedName>
</protein>
<dbReference type="Gene3D" id="2.40.170.20">
    <property type="entry name" value="TonB-dependent receptor, beta-barrel domain"/>
    <property type="match status" value="1"/>
</dbReference>
<evidence type="ECO:0000256" key="3">
    <source>
        <dbReference type="ARBA" id="ARBA00022452"/>
    </source>
</evidence>
<feature type="domain" description="TonB-dependent receptor-like beta-barrel" evidence="14">
    <location>
        <begin position="278"/>
        <end position="756"/>
    </location>
</feature>
<evidence type="ECO:0000313" key="17">
    <source>
        <dbReference type="Proteomes" id="UP000004550"/>
    </source>
</evidence>
<feature type="chain" id="PRO_5009860165" evidence="13">
    <location>
        <begin position="25"/>
        <end position="791"/>
    </location>
</feature>
<dbReference type="PANTHER" id="PTHR32552:SF81">
    <property type="entry name" value="TONB-DEPENDENT OUTER MEMBRANE RECEPTOR"/>
    <property type="match status" value="1"/>
</dbReference>
<keyword evidence="4" id="KW-0410">Iron transport</keyword>
<dbReference type="InterPro" id="IPR039426">
    <property type="entry name" value="TonB-dep_rcpt-like"/>
</dbReference>
<dbReference type="RefSeq" id="WP_007683222.1">
    <property type="nucleotide sequence ID" value="NZ_CP013070.1"/>
</dbReference>
<feature type="domain" description="TonB-dependent receptor plug" evidence="15">
    <location>
        <begin position="62"/>
        <end position="168"/>
    </location>
</feature>
<sequence length="791" mass="85785">MAKVHLITALVATTILSSPAYASADEQTGSVAASPQSSADGAPFASIPDIVVTAQKRSESINAVPMSITALGGAELAQRGIANVADLAKVVPGLTFAPSLNNTPVYSLRGIGFNDSGFGSAPAVAVYIDESPLPFPVMTEAAALDLERIEVLKGPQGTLYGQNSTGGAINYIAAKPTPIFEAGGQVSVERFGKTSVEGFVSGPISSTLQARVALRTVQGGAWQYSLTRPGDKRGEQNQLAGRLLLDWTPTERLTLRFSANAWRNRSDTTATQLVQIVPDNPGPVSPEVAASPIAPNNPRAADWDPSWPKAMNDRYWQVGLRGEYELSDQLKLISITSYQHQDLDRFQDYDGTAFVDFTGRAFGRIKTFNQELRLSLDTDRFRGLIGANYDYANVDDRHQYRIFDASASTPFPDLPPISAAISQALQKTRTYAVFANAEYEVVDGLSIKGGIRYTKQNRSAYQCSYDGSVENATGRIFTRLQEIFAAFGLKNTPVEVVDQNQCYSLTPAPELLPAGNQSSLNEDNISLLAGMSYKAPSGALLYATFSRGYKAGAFSNISASSTSQYVPARQERVDAYEAGAKLPLFDKHLQFNLAGFYYDYRNKQERARIEDLVFGLLELLVNVPKVRSVGAEASLVARPYPGLSLSAAATYIKTKVVSDFTTFNGAGDFGNFRGSRVPFTPTWQGSADAQYEWNAGSFKAFVGSSLNFQSASNSTFTLPDNPETLYRLRGRALLDLRAGIAGHDDSWRLTLFGRNVTNKLYETSVNFANDTIARRVGTPATYGISLTVRTR</sequence>
<dbReference type="PROSITE" id="PS52016">
    <property type="entry name" value="TONB_DEPENDENT_REC_3"/>
    <property type="match status" value="1"/>
</dbReference>
<evidence type="ECO:0000256" key="2">
    <source>
        <dbReference type="ARBA" id="ARBA00022448"/>
    </source>
</evidence>
<evidence type="ECO:0000259" key="15">
    <source>
        <dbReference type="Pfam" id="PF07715"/>
    </source>
</evidence>
<feature type="signal peptide" evidence="13">
    <location>
        <begin position="1"/>
        <end position="24"/>
    </location>
</feature>
<keyword evidence="5 11" id="KW-0812">Transmembrane</keyword>
<keyword evidence="6" id="KW-0408">Iron</keyword>
<dbReference type="GO" id="GO:0006826">
    <property type="term" value="P:iron ion transport"/>
    <property type="evidence" value="ECO:0007669"/>
    <property type="project" value="UniProtKB-KW"/>
</dbReference>
<dbReference type="Pfam" id="PF07715">
    <property type="entry name" value="Plug"/>
    <property type="match status" value="1"/>
</dbReference>
<proteinExistence type="inferred from homology"/>
<evidence type="ECO:0000256" key="5">
    <source>
        <dbReference type="ARBA" id="ARBA00022692"/>
    </source>
</evidence>
<evidence type="ECO:0000256" key="8">
    <source>
        <dbReference type="ARBA" id="ARBA00023077"/>
    </source>
</evidence>
<accession>A0A1L5BQ84</accession>
<dbReference type="SUPFAM" id="SSF56935">
    <property type="entry name" value="Porins"/>
    <property type="match status" value="1"/>
</dbReference>
<organism evidence="16 17">
    <name type="scientific">Sphingobium indicum (strain DSM 16412 / CCM 7286 / MTCC 6364 / B90A)</name>
    <dbReference type="NCBI Taxonomy" id="861109"/>
    <lineage>
        <taxon>Bacteria</taxon>
        <taxon>Pseudomonadati</taxon>
        <taxon>Pseudomonadota</taxon>
        <taxon>Alphaproteobacteria</taxon>
        <taxon>Sphingomonadales</taxon>
        <taxon>Sphingomonadaceae</taxon>
        <taxon>Sphingobium</taxon>
    </lineage>
</organism>
<dbReference type="KEGG" id="sinb:SIDU_11410"/>
<keyword evidence="10 11" id="KW-0998">Cell outer membrane</keyword>
<keyword evidence="9 11" id="KW-0472">Membrane</keyword>
<keyword evidence="16" id="KW-0675">Receptor</keyword>
<evidence type="ECO:0000256" key="9">
    <source>
        <dbReference type="ARBA" id="ARBA00023136"/>
    </source>
</evidence>
<evidence type="ECO:0000256" key="12">
    <source>
        <dbReference type="RuleBase" id="RU003357"/>
    </source>
</evidence>
<dbReference type="AlphaFoldDB" id="A0A1L5BQ84"/>
<gene>
    <name evidence="16" type="ORF">SIDU_11410</name>
</gene>